<gene>
    <name evidence="1" type="ORF">D7V21_08830</name>
</gene>
<dbReference type="RefSeq" id="WP_120370181.1">
    <property type="nucleotide sequence ID" value="NZ_BKYM01000001.1"/>
</dbReference>
<protein>
    <submittedName>
        <fullName evidence="1">Cation transporter</fullName>
    </submittedName>
</protein>
<dbReference type="InterPro" id="IPR054660">
    <property type="entry name" value="CzcI-like"/>
</dbReference>
<dbReference type="EMBL" id="RAXU01000009">
    <property type="protein sequence ID" value="RKG33668.1"/>
    <property type="molecule type" value="Genomic_DNA"/>
</dbReference>
<dbReference type="Proteomes" id="UP000269001">
    <property type="component" value="Unassembled WGS sequence"/>
</dbReference>
<keyword evidence="2" id="KW-1185">Reference proteome</keyword>
<dbReference type="AlphaFoldDB" id="A0A3A8EHS2"/>
<reference evidence="1 2" key="1">
    <citation type="submission" date="2018-09" db="EMBL/GenBank/DDBJ databases">
        <title>The draft genome of Acinetobacter spp. strains.</title>
        <authorList>
            <person name="Qin J."/>
            <person name="Feng Y."/>
            <person name="Zong Z."/>
        </authorList>
    </citation>
    <scope>NUCLEOTIDE SEQUENCE [LARGE SCALE GENOMIC DNA]</scope>
    <source>
        <strain evidence="1 2">WCHAc060096</strain>
    </source>
</reference>
<sequence>MFQSLWNVAAAFCAHETASKNSVTAFHFGHHFDSATDHQSGSSLLTAESKNLKNTVIHSPSIFMDHHDHLPTCLHIVMAEIGQHAREPFRSGYLTRSVYDWANSYQSPHLSGLNPPPVLTPL</sequence>
<evidence type="ECO:0000313" key="1">
    <source>
        <dbReference type="EMBL" id="RKG33668.1"/>
    </source>
</evidence>
<accession>A0A3A8EHS2</accession>
<evidence type="ECO:0000313" key="2">
    <source>
        <dbReference type="Proteomes" id="UP000269001"/>
    </source>
</evidence>
<dbReference type="NCBIfam" id="NF045615">
    <property type="entry name" value="efflu_CzcI_Acin"/>
    <property type="match status" value="1"/>
</dbReference>
<proteinExistence type="predicted"/>
<organism evidence="1 2">
    <name type="scientific">Acinetobacter guerrae</name>
    <dbReference type="NCBI Taxonomy" id="1843371"/>
    <lineage>
        <taxon>Bacteria</taxon>
        <taxon>Pseudomonadati</taxon>
        <taxon>Pseudomonadota</taxon>
        <taxon>Gammaproteobacteria</taxon>
        <taxon>Moraxellales</taxon>
        <taxon>Moraxellaceae</taxon>
        <taxon>Acinetobacter</taxon>
    </lineage>
</organism>
<name>A0A3A8EHS2_9GAMM</name>
<comment type="caution">
    <text evidence="1">The sequence shown here is derived from an EMBL/GenBank/DDBJ whole genome shotgun (WGS) entry which is preliminary data.</text>
</comment>